<evidence type="ECO:0000313" key="2">
    <source>
        <dbReference type="Proteomes" id="UP000284403"/>
    </source>
</evidence>
<keyword evidence="2" id="KW-1185">Reference proteome</keyword>
<dbReference type="Gene3D" id="2.60.120.920">
    <property type="match status" value="1"/>
</dbReference>
<dbReference type="InterPro" id="IPR043136">
    <property type="entry name" value="B30.2/SPRY_sf"/>
</dbReference>
<dbReference type="EMBL" id="MKKU01000127">
    <property type="protein sequence ID" value="RNF22913.1"/>
    <property type="molecule type" value="Genomic_DNA"/>
</dbReference>
<dbReference type="SUPFAM" id="SSF49899">
    <property type="entry name" value="Concanavalin A-like lectins/glucanases"/>
    <property type="match status" value="1"/>
</dbReference>
<name>A0A3R7MZ68_9TRYP</name>
<dbReference type="Proteomes" id="UP000284403">
    <property type="component" value="Unassembled WGS sequence"/>
</dbReference>
<comment type="caution">
    <text evidence="1">The sequence shown here is derived from an EMBL/GenBank/DDBJ whole genome shotgun (WGS) entry which is preliminary data.</text>
</comment>
<organism evidence="1 2">
    <name type="scientific">Trypanosoma conorhini</name>
    <dbReference type="NCBI Taxonomy" id="83891"/>
    <lineage>
        <taxon>Eukaryota</taxon>
        <taxon>Discoba</taxon>
        <taxon>Euglenozoa</taxon>
        <taxon>Kinetoplastea</taxon>
        <taxon>Metakinetoplastina</taxon>
        <taxon>Trypanosomatida</taxon>
        <taxon>Trypanosomatidae</taxon>
        <taxon>Trypanosoma</taxon>
    </lineage>
</organism>
<protein>
    <recommendedName>
        <fullName evidence="3">B30.2/SPRY domain-containing protein</fullName>
    </recommendedName>
</protein>
<evidence type="ECO:0000313" key="1">
    <source>
        <dbReference type="EMBL" id="RNF22913.1"/>
    </source>
</evidence>
<reference evidence="1 2" key="1">
    <citation type="journal article" date="2018" name="BMC Genomics">
        <title>Genomic comparison of Trypanosoma conorhini and Trypanosoma rangeli to Trypanosoma cruzi strains of high and low virulence.</title>
        <authorList>
            <person name="Bradwell K.R."/>
            <person name="Koparde V.N."/>
            <person name="Matveyev A.V."/>
            <person name="Serrano M.G."/>
            <person name="Alves J.M."/>
            <person name="Parikh H."/>
            <person name="Huang B."/>
            <person name="Lee V."/>
            <person name="Espinosa-Alvarez O."/>
            <person name="Ortiz P.A."/>
            <person name="Costa-Martins A.G."/>
            <person name="Teixeira M.M."/>
            <person name="Buck G.A."/>
        </authorList>
    </citation>
    <scope>NUCLEOTIDE SEQUENCE [LARGE SCALE GENOMIC DNA]</scope>
    <source>
        <strain evidence="1 2">025E</strain>
    </source>
</reference>
<dbReference type="RefSeq" id="XP_029229999.1">
    <property type="nucleotide sequence ID" value="XM_029369901.1"/>
</dbReference>
<proteinExistence type="predicted"/>
<sequence>MEDAAQQSIPTVTFEWARAGDAYTIHGPKVVHKGGGESPYRPVVGDLTLIPGNGKVFYEITTNTDACKLGLCTKGAFRTVEELEVELGKKWDTSTYGEAPSCDECWMFNCQTSTVEVNGEERKRLWRLSVPVSGGNFGFLVDTDEGRVQLFFKDVYQGVVFETSLGLRGKALHPCVGLEGMDMNNRNIGEGNNAAFVTPLCKAPPCLTEFRNEDAAHLQRCV</sequence>
<dbReference type="OrthoDB" id="276077at2759"/>
<dbReference type="GeneID" id="40316590"/>
<dbReference type="AlphaFoldDB" id="A0A3R7MZ68"/>
<accession>A0A3R7MZ68</accession>
<dbReference type="InterPro" id="IPR013320">
    <property type="entry name" value="ConA-like_dom_sf"/>
</dbReference>
<evidence type="ECO:0008006" key="3">
    <source>
        <dbReference type="Google" id="ProtNLM"/>
    </source>
</evidence>
<gene>
    <name evidence="1" type="ORF">Tco025E_02979</name>
</gene>